<keyword evidence="2" id="KW-1185">Reference proteome</keyword>
<proteinExistence type="predicted"/>
<evidence type="ECO:0000313" key="1">
    <source>
        <dbReference type="EMBL" id="KAG9460847.1"/>
    </source>
</evidence>
<gene>
    <name evidence="1" type="ORF">GDO78_019169</name>
</gene>
<comment type="caution">
    <text evidence="1">The sequence shown here is derived from an EMBL/GenBank/DDBJ whole genome shotgun (WGS) entry which is preliminary data.</text>
</comment>
<organism evidence="1 2">
    <name type="scientific">Eleutherodactylus coqui</name>
    <name type="common">Puerto Rican coqui</name>
    <dbReference type="NCBI Taxonomy" id="57060"/>
    <lineage>
        <taxon>Eukaryota</taxon>
        <taxon>Metazoa</taxon>
        <taxon>Chordata</taxon>
        <taxon>Craniata</taxon>
        <taxon>Vertebrata</taxon>
        <taxon>Euteleostomi</taxon>
        <taxon>Amphibia</taxon>
        <taxon>Batrachia</taxon>
        <taxon>Anura</taxon>
        <taxon>Neobatrachia</taxon>
        <taxon>Hyloidea</taxon>
        <taxon>Eleutherodactylidae</taxon>
        <taxon>Eleutherodactylinae</taxon>
        <taxon>Eleutherodactylus</taxon>
        <taxon>Eleutherodactylus</taxon>
    </lineage>
</organism>
<reference evidence="1" key="1">
    <citation type="thesis" date="2020" institute="ProQuest LLC" country="789 East Eisenhower Parkway, Ann Arbor, MI, USA">
        <title>Comparative Genomics and Chromosome Evolution.</title>
        <authorList>
            <person name="Mudd A.B."/>
        </authorList>
    </citation>
    <scope>NUCLEOTIDE SEQUENCE</scope>
    <source>
        <strain evidence="1">HN-11 Male</strain>
        <tissue evidence="1">Kidney and liver</tissue>
    </source>
</reference>
<dbReference type="OrthoDB" id="2445133at2759"/>
<sequence length="51" mass="5908">MAESWRSEEVQRSAAEGFVAIRIDSKSETCLQFSQICILPVRHVVTQERRE</sequence>
<name>A0A8J6AZ72_ELECQ</name>
<protein>
    <submittedName>
        <fullName evidence="1">Uncharacterized protein</fullName>
    </submittedName>
</protein>
<accession>A0A8J6AZ72</accession>
<dbReference type="EMBL" id="WNTK01036888">
    <property type="protein sequence ID" value="KAG9460847.1"/>
    <property type="molecule type" value="Genomic_DNA"/>
</dbReference>
<dbReference type="Proteomes" id="UP000770717">
    <property type="component" value="Unassembled WGS sequence"/>
</dbReference>
<evidence type="ECO:0000313" key="2">
    <source>
        <dbReference type="Proteomes" id="UP000770717"/>
    </source>
</evidence>
<dbReference type="AlphaFoldDB" id="A0A8J6AZ72"/>